<feature type="domain" description="MAM" evidence="1">
    <location>
        <begin position="824"/>
        <end position="990"/>
    </location>
</feature>
<dbReference type="EMBL" id="JAXCGZ010017014">
    <property type="protein sequence ID" value="KAK7069135.1"/>
    <property type="molecule type" value="Genomic_DNA"/>
</dbReference>
<dbReference type="InterPro" id="IPR007110">
    <property type="entry name" value="Ig-like_dom"/>
</dbReference>
<protein>
    <recommendedName>
        <fullName evidence="5">MAM and LDL-receptor class A domain-containing protein 1</fullName>
    </recommendedName>
</protein>
<feature type="domain" description="MAM" evidence="1">
    <location>
        <begin position="170"/>
        <end position="316"/>
    </location>
</feature>
<name>A0AAN8WN36_HALRR</name>
<evidence type="ECO:0000313" key="3">
    <source>
        <dbReference type="EMBL" id="KAK7069135.1"/>
    </source>
</evidence>
<dbReference type="Pfam" id="PF00629">
    <property type="entry name" value="MAM"/>
    <property type="match status" value="7"/>
</dbReference>
<reference evidence="3 4" key="1">
    <citation type="submission" date="2023-11" db="EMBL/GenBank/DDBJ databases">
        <title>Halocaridina rubra genome assembly.</title>
        <authorList>
            <person name="Smith C."/>
        </authorList>
    </citation>
    <scope>NUCLEOTIDE SEQUENCE [LARGE SCALE GENOMIC DNA]</scope>
    <source>
        <strain evidence="3">EP-1</strain>
        <tissue evidence="3">Whole</tissue>
    </source>
</reference>
<dbReference type="Proteomes" id="UP001381693">
    <property type="component" value="Unassembled WGS sequence"/>
</dbReference>
<dbReference type="GO" id="GO:0016020">
    <property type="term" value="C:membrane"/>
    <property type="evidence" value="ECO:0007669"/>
    <property type="project" value="InterPro"/>
</dbReference>
<feature type="domain" description="MAM" evidence="1">
    <location>
        <begin position="1180"/>
        <end position="1205"/>
    </location>
</feature>
<evidence type="ECO:0000259" key="1">
    <source>
        <dbReference type="PROSITE" id="PS50060"/>
    </source>
</evidence>
<dbReference type="Gene3D" id="2.60.120.200">
    <property type="match status" value="7"/>
</dbReference>
<evidence type="ECO:0008006" key="5">
    <source>
        <dbReference type="Google" id="ProtNLM"/>
    </source>
</evidence>
<feature type="domain" description="MAM" evidence="1">
    <location>
        <begin position="1"/>
        <end position="162"/>
    </location>
</feature>
<feature type="domain" description="Ig-like" evidence="2">
    <location>
        <begin position="1162"/>
        <end position="1205"/>
    </location>
</feature>
<dbReference type="SUPFAM" id="SSF49899">
    <property type="entry name" value="Concanavalin A-like lectins/glucanases"/>
    <property type="match status" value="7"/>
</dbReference>
<evidence type="ECO:0000259" key="2">
    <source>
        <dbReference type="PROSITE" id="PS50835"/>
    </source>
</evidence>
<evidence type="ECO:0000313" key="4">
    <source>
        <dbReference type="Proteomes" id="UP001381693"/>
    </source>
</evidence>
<dbReference type="InterPro" id="IPR013320">
    <property type="entry name" value="ConA-like_dom_sf"/>
</dbReference>
<feature type="domain" description="MAM" evidence="1">
    <location>
        <begin position="992"/>
        <end position="1163"/>
    </location>
</feature>
<dbReference type="PANTHER" id="PTHR23282">
    <property type="entry name" value="APICAL ENDOSOMAL GLYCOPROTEIN PRECURSOR"/>
    <property type="match status" value="1"/>
</dbReference>
<dbReference type="SMART" id="SM00137">
    <property type="entry name" value="MAM"/>
    <property type="match status" value="7"/>
</dbReference>
<dbReference type="CDD" id="cd06263">
    <property type="entry name" value="MAM"/>
    <property type="match status" value="6"/>
</dbReference>
<dbReference type="AlphaFoldDB" id="A0AAN8WN36"/>
<proteinExistence type="predicted"/>
<organism evidence="3 4">
    <name type="scientific">Halocaridina rubra</name>
    <name type="common">Hawaiian red shrimp</name>
    <dbReference type="NCBI Taxonomy" id="373956"/>
    <lineage>
        <taxon>Eukaryota</taxon>
        <taxon>Metazoa</taxon>
        <taxon>Ecdysozoa</taxon>
        <taxon>Arthropoda</taxon>
        <taxon>Crustacea</taxon>
        <taxon>Multicrustacea</taxon>
        <taxon>Malacostraca</taxon>
        <taxon>Eumalacostraca</taxon>
        <taxon>Eucarida</taxon>
        <taxon>Decapoda</taxon>
        <taxon>Pleocyemata</taxon>
        <taxon>Caridea</taxon>
        <taxon>Atyoidea</taxon>
        <taxon>Atyidae</taxon>
        <taxon>Halocaridina</taxon>
    </lineage>
</organism>
<feature type="domain" description="MAM" evidence="1">
    <location>
        <begin position="502"/>
        <end position="671"/>
    </location>
</feature>
<feature type="domain" description="MAM" evidence="1">
    <location>
        <begin position="327"/>
        <end position="500"/>
    </location>
</feature>
<keyword evidence="4" id="KW-1185">Reference proteome</keyword>
<accession>A0AAN8WN36</accession>
<dbReference type="InterPro" id="IPR051560">
    <property type="entry name" value="MAM_domain-containing"/>
</dbReference>
<dbReference type="PROSITE" id="PS50060">
    <property type="entry name" value="MAM_2"/>
    <property type="match status" value="8"/>
</dbReference>
<sequence length="1205" mass="134614">MCGWQNFYSTENVTDDVDWLQGKGSDALGNDAPDVDHEGNSEGKFLYIDGSSGAYGTAILESQLLVPEQHNDFCFSFWYYMEGDVEGLSISSIVARGNETVLWEESTPTGGIWIEGQARVEAKIFIFEDVAYQLYIRGTRNSLSSKIALDDFKFEHEAYCPRKPAVPDIWSCNFKDDVCGMKNVEGFTGTWDRNNTLGQIPGVPDTWYITMHGEGYAAIETPMIESSSSPCCFTFYYYLNGAKGGALSVIPRYDVDDLGEALWTQGRPQGDQWIQAHVDITMLSPVSVVFEGLKGVNQDSVIAVDEIAVFGLSCNVLQPTVIPGQELMCDFEDSLCDFTIEDDRGTWEWIYPRQPNLTFPHADRDHTYNTGFVSSLFLIEGHYLAAPLWNGRDGIVGRVVTPEFQLERTDPQCITFWYLHNGQSLRDTLEVYVRHGLDMFPPAAWKENANHGFTWMLANIPIPTGNSHFNVLWQATQRQRDQDGVMALDDVELVLSACPKIGTCNFEYGTCGWQNLYNTENVTDDIDWIQGKGSDAMHNEAPAADHTGDSDGKFLYVDATTNVYGIATIESQLLVPEQHNEYCFKLWYYLEGSSVGVRITSLVASGRQTTLWEENTTTDGQWMLGQVKVEAKIFIFEDIAYQLLVSGLRNSNDSIIALDDFVFKYEGNCPRLPPTSSTTPQPVGNLWYCNFDENACDLEITGDAKWLKTDGVEPSEDGRAALPLLEPPSGKKCLTFWYFLKGGNMGELSLIIVKDGSEEALWTRGRPLGSWYLAAIDVPVDGDTEIVFVGFRGQNSEAIIALDEIMLASADCSVVHPTVSPGDALCDFEHPDICGYTITGVIGNWEWVFPRADNYSVPHVPVDHTYNTGYGHYMEAPLLPDQEGIVGFLSTPDIPVLEDATQCAIFWYVHNGNSNKDVLSVFISSSPDMGYPLWKEKASYIDHWLDASVPVPRDVGQMYRIYWQATQNLREEHGSMCIDDVMVILEPCGNIGTCDFSKSMCGWQNIITGDNRTDATDFILGSGDTVIDMAGPPTDHTGDPTGMYIYTDTSFGDTGEALLESQMFVPEQHNKLCFHFWYYIKGDNTDHIRIEIQPQDFSIHEIWRHSGQDDQWHEGQVHVHAEEFVIIPIPYQLFIAGMKGSPYAVIALDDFNFTQANASNCPTVPGRPPPTTPTPGGQNVSCDFTNGQCGWTNKETNSIDWRYDG</sequence>
<gene>
    <name evidence="3" type="ORF">SK128_025174</name>
</gene>
<dbReference type="InterPro" id="IPR000998">
    <property type="entry name" value="MAM_dom"/>
</dbReference>
<dbReference type="PROSITE" id="PS50835">
    <property type="entry name" value="IG_LIKE"/>
    <property type="match status" value="1"/>
</dbReference>
<dbReference type="PANTHER" id="PTHR23282:SF101">
    <property type="entry name" value="MAM DOMAIN-CONTAINING PROTEIN"/>
    <property type="match status" value="1"/>
</dbReference>
<comment type="caution">
    <text evidence="3">The sequence shown here is derived from an EMBL/GenBank/DDBJ whole genome shotgun (WGS) entry which is preliminary data.</text>
</comment>
<feature type="domain" description="MAM" evidence="1">
    <location>
        <begin position="723"/>
        <end position="814"/>
    </location>
</feature>